<dbReference type="Proteomes" id="UP000811609">
    <property type="component" value="Chromosome 2"/>
</dbReference>
<name>A0A8T1RFY6_CARIL</name>
<accession>A0A8T1RFY6</accession>
<comment type="caution">
    <text evidence="1">The sequence shown here is derived from an EMBL/GenBank/DDBJ whole genome shotgun (WGS) entry which is preliminary data.</text>
</comment>
<evidence type="ECO:0000313" key="1">
    <source>
        <dbReference type="EMBL" id="KAG6664841.1"/>
    </source>
</evidence>
<dbReference type="EMBL" id="CM031810">
    <property type="protein sequence ID" value="KAG6664841.1"/>
    <property type="molecule type" value="Genomic_DNA"/>
</dbReference>
<sequence>MKKTFTWWDEFSPRDRRVSPQEMVSELGKIWEGAHGDSVEVEGSNLDSIHGLDGKRGWWTRFMVPHRCVIGGSVFVLTRYEVKENVSCRHLIVRPASPLCCMFSATPSSRRRYGNPHQCVIGGSVFVLTGYETKENTGCRHLIIRPASPLCYMFSATPSSWWRSCEFCAYFNILSEVGLIRL</sequence>
<dbReference type="AlphaFoldDB" id="A0A8T1RFY6"/>
<protein>
    <submittedName>
        <fullName evidence="1">Uncharacterized protein</fullName>
    </submittedName>
</protein>
<organism evidence="1 2">
    <name type="scientific">Carya illinoinensis</name>
    <name type="common">Pecan</name>
    <dbReference type="NCBI Taxonomy" id="32201"/>
    <lineage>
        <taxon>Eukaryota</taxon>
        <taxon>Viridiplantae</taxon>
        <taxon>Streptophyta</taxon>
        <taxon>Embryophyta</taxon>
        <taxon>Tracheophyta</taxon>
        <taxon>Spermatophyta</taxon>
        <taxon>Magnoliopsida</taxon>
        <taxon>eudicotyledons</taxon>
        <taxon>Gunneridae</taxon>
        <taxon>Pentapetalae</taxon>
        <taxon>rosids</taxon>
        <taxon>fabids</taxon>
        <taxon>Fagales</taxon>
        <taxon>Juglandaceae</taxon>
        <taxon>Carya</taxon>
    </lineage>
</organism>
<evidence type="ECO:0000313" key="2">
    <source>
        <dbReference type="Proteomes" id="UP000811609"/>
    </source>
</evidence>
<reference evidence="1" key="1">
    <citation type="submission" date="2020-12" db="EMBL/GenBank/DDBJ databases">
        <title>WGS assembly of Carya illinoinensis cv. Pawnee.</title>
        <authorList>
            <person name="Platts A."/>
            <person name="Shu S."/>
            <person name="Wright S."/>
            <person name="Barry K."/>
            <person name="Edger P."/>
            <person name="Pires J.C."/>
            <person name="Schmutz J."/>
        </authorList>
    </citation>
    <scope>NUCLEOTIDE SEQUENCE</scope>
    <source>
        <tissue evidence="1">Leaf</tissue>
    </source>
</reference>
<keyword evidence="2" id="KW-1185">Reference proteome</keyword>
<proteinExistence type="predicted"/>
<gene>
    <name evidence="1" type="ORF">CIPAW_02G121200</name>
</gene>